<keyword evidence="2" id="KW-1185">Reference proteome</keyword>
<evidence type="ECO:0000313" key="1">
    <source>
        <dbReference type="EMBL" id="SHE32536.1"/>
    </source>
</evidence>
<dbReference type="Proteomes" id="UP000184164">
    <property type="component" value="Unassembled WGS sequence"/>
</dbReference>
<protein>
    <submittedName>
        <fullName evidence="1">Uncharacterized protein</fullName>
    </submittedName>
</protein>
<name>A0A1M4SK11_9BACT</name>
<accession>A0A1M4SK11</accession>
<dbReference type="AlphaFoldDB" id="A0A1M4SK11"/>
<dbReference type="STRING" id="1484053.SAMN05444274_10156"/>
<organism evidence="1 2">
    <name type="scientific">Mariniphaga anaerophila</name>
    <dbReference type="NCBI Taxonomy" id="1484053"/>
    <lineage>
        <taxon>Bacteria</taxon>
        <taxon>Pseudomonadati</taxon>
        <taxon>Bacteroidota</taxon>
        <taxon>Bacteroidia</taxon>
        <taxon>Marinilabiliales</taxon>
        <taxon>Prolixibacteraceae</taxon>
        <taxon>Mariniphaga</taxon>
    </lineage>
</organism>
<evidence type="ECO:0000313" key="2">
    <source>
        <dbReference type="Proteomes" id="UP000184164"/>
    </source>
</evidence>
<reference evidence="1 2" key="1">
    <citation type="submission" date="2016-11" db="EMBL/GenBank/DDBJ databases">
        <authorList>
            <person name="Jaros S."/>
            <person name="Januszkiewicz K."/>
            <person name="Wedrychowicz H."/>
        </authorList>
    </citation>
    <scope>NUCLEOTIDE SEQUENCE [LARGE SCALE GENOMIC DNA]</scope>
    <source>
        <strain evidence="1 2">DSM 26910</strain>
    </source>
</reference>
<dbReference type="EMBL" id="FQUM01000001">
    <property type="protein sequence ID" value="SHE32536.1"/>
    <property type="molecule type" value="Genomic_DNA"/>
</dbReference>
<sequence>MKGLTERQKNETDCLGSYDRLILIGTISEVSDSQVMTKYTYQNGLMIFEFPHTQSIMKTSPLFRVKNLLPYIKRKLTTFK</sequence>
<gene>
    <name evidence="1" type="ORF">SAMN05444274_10156</name>
</gene>
<proteinExistence type="predicted"/>